<proteinExistence type="predicted"/>
<reference evidence="2" key="1">
    <citation type="submission" date="2015-11" db="EMBL/GenBank/DDBJ databases">
        <title>De novo transcriptome assembly of four potential Pierce s Disease insect vectors from Arizona vineyards.</title>
        <authorList>
            <person name="Tassone E.E."/>
        </authorList>
    </citation>
    <scope>NUCLEOTIDE SEQUENCE</scope>
</reference>
<feature type="non-terminal residue" evidence="2">
    <location>
        <position position="1"/>
    </location>
</feature>
<feature type="compositionally biased region" description="Basic and acidic residues" evidence="1">
    <location>
        <begin position="107"/>
        <end position="118"/>
    </location>
</feature>
<feature type="compositionally biased region" description="Basic residues" evidence="1">
    <location>
        <begin position="1"/>
        <end position="10"/>
    </location>
</feature>
<dbReference type="EMBL" id="GECZ01009160">
    <property type="protein sequence ID" value="JAS60609.1"/>
    <property type="molecule type" value="Transcribed_RNA"/>
</dbReference>
<gene>
    <name evidence="2" type="ORF">g.45682</name>
</gene>
<evidence type="ECO:0000313" key="2">
    <source>
        <dbReference type="EMBL" id="JAS60609.1"/>
    </source>
</evidence>
<name>A0A1B6GDV1_9HEMI</name>
<accession>A0A1B6GDV1</accession>
<dbReference type="AlphaFoldDB" id="A0A1B6GDV1"/>
<feature type="region of interest" description="Disordered" evidence="1">
    <location>
        <begin position="1"/>
        <end position="118"/>
    </location>
</feature>
<feature type="non-terminal residue" evidence="2">
    <location>
        <position position="151"/>
    </location>
</feature>
<evidence type="ECO:0000256" key="1">
    <source>
        <dbReference type="SAM" id="MobiDB-lite"/>
    </source>
</evidence>
<feature type="compositionally biased region" description="Basic and acidic residues" evidence="1">
    <location>
        <begin position="82"/>
        <end position="100"/>
    </location>
</feature>
<sequence length="151" mass="17177">DDQRYSKRNKHSEEMTLFGMDDDHGRNDEDFFGTSSSNSKKDKSDYETQPNIGFRLLSNDPVAPPIASIDDEPEDIISIKSSKSEKSNDLSHENEQETEKATSSCSENKELDDSIEKNTKLYPDTVDSNIFKDNLKKDDLVNDRVVNCLSY</sequence>
<protein>
    <submittedName>
        <fullName evidence="2">Uncharacterized protein</fullName>
    </submittedName>
</protein>
<organism evidence="2">
    <name type="scientific">Cuerna arida</name>
    <dbReference type="NCBI Taxonomy" id="1464854"/>
    <lineage>
        <taxon>Eukaryota</taxon>
        <taxon>Metazoa</taxon>
        <taxon>Ecdysozoa</taxon>
        <taxon>Arthropoda</taxon>
        <taxon>Hexapoda</taxon>
        <taxon>Insecta</taxon>
        <taxon>Pterygota</taxon>
        <taxon>Neoptera</taxon>
        <taxon>Paraneoptera</taxon>
        <taxon>Hemiptera</taxon>
        <taxon>Auchenorrhyncha</taxon>
        <taxon>Membracoidea</taxon>
        <taxon>Cicadellidae</taxon>
        <taxon>Cicadellinae</taxon>
        <taxon>Proconiini</taxon>
        <taxon>Cuerna</taxon>
    </lineage>
</organism>